<keyword evidence="1" id="KW-0472">Membrane</keyword>
<feature type="transmembrane region" description="Helical" evidence="1">
    <location>
        <begin position="51"/>
        <end position="70"/>
    </location>
</feature>
<accession>A0ABS7L0G8</accession>
<comment type="caution">
    <text evidence="3">The sequence shown here is derived from an EMBL/GenBank/DDBJ whole genome shotgun (WGS) entry which is preliminary data.</text>
</comment>
<evidence type="ECO:0000256" key="1">
    <source>
        <dbReference type="SAM" id="Phobius"/>
    </source>
</evidence>
<protein>
    <submittedName>
        <fullName evidence="3">DUF4179 domain-containing protein</fullName>
    </submittedName>
</protein>
<dbReference type="RefSeq" id="WP_221861634.1">
    <property type="nucleotide sequence ID" value="NZ_JAIKTU010000010.1"/>
</dbReference>
<evidence type="ECO:0000313" key="4">
    <source>
        <dbReference type="Proteomes" id="UP001299068"/>
    </source>
</evidence>
<organism evidence="3 4">
    <name type="scientific">Clostridium sardiniense</name>
    <name type="common">Clostridium absonum</name>
    <dbReference type="NCBI Taxonomy" id="29369"/>
    <lineage>
        <taxon>Bacteria</taxon>
        <taxon>Bacillati</taxon>
        <taxon>Bacillota</taxon>
        <taxon>Clostridia</taxon>
        <taxon>Eubacteriales</taxon>
        <taxon>Clostridiaceae</taxon>
        <taxon>Clostridium</taxon>
    </lineage>
</organism>
<feature type="domain" description="DUF4179" evidence="2">
    <location>
        <begin position="44"/>
        <end position="127"/>
    </location>
</feature>
<keyword evidence="4" id="KW-1185">Reference proteome</keyword>
<keyword evidence="1" id="KW-1133">Transmembrane helix</keyword>
<dbReference type="Pfam" id="PF13786">
    <property type="entry name" value="DUF4179"/>
    <property type="match status" value="1"/>
</dbReference>
<dbReference type="InterPro" id="IPR025436">
    <property type="entry name" value="DUF4179"/>
</dbReference>
<name>A0ABS7L0G8_CLOSR</name>
<evidence type="ECO:0000259" key="2">
    <source>
        <dbReference type="Pfam" id="PF13786"/>
    </source>
</evidence>
<sequence length="437" mass="50004">MNPKDILDNLDSETIEDIELSEINISEIEIKRTKKNVKKKLRKRGNIKRKIVASAVVVILVGVISTPAVASNIPVLNNIYKQLGLFKGYEKYTNYIGQSKESNGYKVTIENIISIPNKLQAVVKIESKEPLKKKAKQDNFMLRVNMDKRKAGIYSSSSEDSYYLNDYTMILNYTEDLNGDTYPKQGDLTLNIQKLSEDFKEVELDLNFDAKVDFSSAFKDKYNIVINKSINDKTKIKSLESNAMGSELTFSGEDIKYIYDSWGPKYYIEVDGKIYTRTYGDNMDFPELTADVVREAKSINVILSDTKESLEWTGNDDTVKIESGQKGNIKYPKIIKSQNGLKGEFYKIEWQGDKLEFYFKSEYEPLAIFDSLALSTYDNEGEQNFNRYCNSYTISKVDDGYVAIFDGVDKKKNIELNYGDHGLPLDNYKNSQIIKIK</sequence>
<proteinExistence type="predicted"/>
<keyword evidence="1" id="KW-0812">Transmembrane</keyword>
<dbReference type="EMBL" id="JAIKTU010000010">
    <property type="protein sequence ID" value="MBY0756387.1"/>
    <property type="molecule type" value="Genomic_DNA"/>
</dbReference>
<gene>
    <name evidence="3" type="ORF">K5V21_13100</name>
</gene>
<dbReference type="Proteomes" id="UP001299068">
    <property type="component" value="Unassembled WGS sequence"/>
</dbReference>
<evidence type="ECO:0000313" key="3">
    <source>
        <dbReference type="EMBL" id="MBY0756387.1"/>
    </source>
</evidence>
<reference evidence="3 4" key="1">
    <citation type="journal article" date="2021" name="Cell Host Microbe">
        <title>in vivo commensal control of Clostridioides difficile virulence.</title>
        <authorList>
            <person name="Girinathan B.P."/>
            <person name="Dibenedetto N."/>
            <person name="Worley J.N."/>
            <person name="Peltier J."/>
            <person name="Arrieta-Ortiz M.L."/>
            <person name="Rupa Christinal Immanuel S."/>
            <person name="Lavin R."/>
            <person name="Delaney M.L."/>
            <person name="Cummins C."/>
            <person name="Hoffmann M."/>
            <person name="Luo Y."/>
            <person name="Gonzalez-Escalona N."/>
            <person name="Allard M."/>
            <person name="Onderdonk A.B."/>
            <person name="Gerber G.K."/>
            <person name="Sonenshein A.L."/>
            <person name="Baliga N."/>
            <person name="Dupuy B."/>
            <person name="Bry L."/>
        </authorList>
    </citation>
    <scope>NUCLEOTIDE SEQUENCE [LARGE SCALE GENOMIC DNA]</scope>
    <source>
        <strain evidence="3 4">DSM 599</strain>
    </source>
</reference>
<dbReference type="Gene3D" id="2.60.40.1630">
    <property type="entry name" value="bacillus anthracis domain"/>
    <property type="match status" value="1"/>
</dbReference>